<proteinExistence type="predicted"/>
<reference evidence="1" key="1">
    <citation type="journal article" date="2020" name="Nature">
        <title>Giant virus diversity and host interactions through global metagenomics.</title>
        <authorList>
            <person name="Schulz F."/>
            <person name="Roux S."/>
            <person name="Paez-Espino D."/>
            <person name="Jungbluth S."/>
            <person name="Walsh D.A."/>
            <person name="Denef V.J."/>
            <person name="McMahon K.D."/>
            <person name="Konstantinidis K.T."/>
            <person name="Eloe-Fadrosh E.A."/>
            <person name="Kyrpides N.C."/>
            <person name="Woyke T."/>
        </authorList>
    </citation>
    <scope>NUCLEOTIDE SEQUENCE</scope>
    <source>
        <strain evidence="1">GVMAG-S-1035118-87</strain>
    </source>
</reference>
<sequence length="441" mass="52541">MDIISSLRNKYATDEYMSRKLEQYLNHLPVLMKTIEETQQEREVKRTEIRNAREAFVSSFTQSHPYYYIPQTELYLDHDRFTVVPEDHILHRIGTNMEKSLMGSKFKITQNILKSYKEKNIYKAPMDAYMLKLVIQSLPFSKSYATYFLTILGDILLNKRNDVIYYLDVSYKPFLKQLNRSICLLLHKSVGDVFKHKYHEHQYELCRVFSCTCTVHEMPDPLRVVVAAINLSTKYGSSDAYVRNSDIHDSVFMLQRHTPDSLIESFLSMYTTPTGPPISYKDLYFLWKTFLRENYLPYVVTQHKFKTVTQGKPLCMNLTLTQIPLLNIKHFWEKYMVFDEDASYDIQEIVDLYNQYERVPIQVSTMKAFLSVEYPQMTDQIPNIKCVLWDKEFEIETAMEVYKHHDYSENMDDMYAFYLEYTLLHHRKPVTKPYFEKHVMI</sequence>
<protein>
    <submittedName>
        <fullName evidence="1">Uncharacterized protein</fullName>
    </submittedName>
</protein>
<accession>A0A6C0AHJ8</accession>
<dbReference type="AlphaFoldDB" id="A0A6C0AHJ8"/>
<evidence type="ECO:0000313" key="1">
    <source>
        <dbReference type="EMBL" id="QHS78933.1"/>
    </source>
</evidence>
<name>A0A6C0AHJ8_9ZZZZ</name>
<organism evidence="1">
    <name type="scientific">viral metagenome</name>
    <dbReference type="NCBI Taxonomy" id="1070528"/>
    <lineage>
        <taxon>unclassified sequences</taxon>
        <taxon>metagenomes</taxon>
        <taxon>organismal metagenomes</taxon>
    </lineage>
</organism>
<dbReference type="EMBL" id="MN740625">
    <property type="protein sequence ID" value="QHS78933.1"/>
    <property type="molecule type" value="Genomic_DNA"/>
</dbReference>